<evidence type="ECO:0000259" key="2">
    <source>
        <dbReference type="PROSITE" id="PS51819"/>
    </source>
</evidence>
<dbReference type="PANTHER" id="PTHR41294">
    <property type="entry name" value="CADMIUM-INDUCED PROTEIN CADI"/>
    <property type="match status" value="1"/>
</dbReference>
<dbReference type="Proteomes" id="UP000094828">
    <property type="component" value="Unassembled WGS sequence"/>
</dbReference>
<dbReference type="InterPro" id="IPR037523">
    <property type="entry name" value="VOC_core"/>
</dbReference>
<feature type="compositionally biased region" description="Polar residues" evidence="1">
    <location>
        <begin position="322"/>
        <end position="341"/>
    </location>
</feature>
<organism evidence="3 4">
    <name type="scientific">Planctopirus hydrillae</name>
    <dbReference type="NCBI Taxonomy" id="1841610"/>
    <lineage>
        <taxon>Bacteria</taxon>
        <taxon>Pseudomonadati</taxon>
        <taxon>Planctomycetota</taxon>
        <taxon>Planctomycetia</taxon>
        <taxon>Planctomycetales</taxon>
        <taxon>Planctomycetaceae</taxon>
        <taxon>Planctopirus</taxon>
    </lineage>
</organism>
<dbReference type="InterPro" id="IPR052393">
    <property type="entry name" value="Cadmium-induced_rsp"/>
</dbReference>
<keyword evidence="4" id="KW-1185">Reference proteome</keyword>
<reference evidence="3 4" key="1">
    <citation type="submission" date="2016-05" db="EMBL/GenBank/DDBJ databases">
        <title>Genomic and physiological characterization of Planctopirus sp. isolated from fresh water lake.</title>
        <authorList>
            <person name="Subhash Y."/>
            <person name="Ramana C."/>
        </authorList>
    </citation>
    <scope>NUCLEOTIDE SEQUENCE [LARGE SCALE GENOMIC DNA]</scope>
    <source>
        <strain evidence="3 4">JC280</strain>
    </source>
</reference>
<feature type="region of interest" description="Disordered" evidence="1">
    <location>
        <begin position="320"/>
        <end position="342"/>
    </location>
</feature>
<comment type="caution">
    <text evidence="3">The sequence shown here is derived from an EMBL/GenBank/DDBJ whole genome shotgun (WGS) entry which is preliminary data.</text>
</comment>
<dbReference type="SUPFAM" id="SSF54593">
    <property type="entry name" value="Glyoxalase/Bleomycin resistance protein/Dihydroxybiphenyl dioxygenase"/>
    <property type="match status" value="1"/>
</dbReference>
<dbReference type="Gene3D" id="3.10.180.10">
    <property type="entry name" value="2,3-Dihydroxybiphenyl 1,2-Dioxygenase, domain 1"/>
    <property type="match status" value="1"/>
</dbReference>
<dbReference type="InterPro" id="IPR049789">
    <property type="entry name" value="ArsI/CadI-like"/>
</dbReference>
<evidence type="ECO:0000313" key="4">
    <source>
        <dbReference type="Proteomes" id="UP000094828"/>
    </source>
</evidence>
<name>A0A1C3EHE3_9PLAN</name>
<dbReference type="PANTHER" id="PTHR41294:SF1">
    <property type="entry name" value="CADMIUM-INDUCED PROTEIN CADI"/>
    <property type="match status" value="1"/>
</dbReference>
<dbReference type="GO" id="GO:0046686">
    <property type="term" value="P:response to cadmium ion"/>
    <property type="evidence" value="ECO:0007669"/>
    <property type="project" value="TreeGrafter"/>
</dbReference>
<evidence type="ECO:0000256" key="1">
    <source>
        <dbReference type="SAM" id="MobiDB-lite"/>
    </source>
</evidence>
<dbReference type="RefSeq" id="WP_068847144.1">
    <property type="nucleotide sequence ID" value="NZ_LYDR01000063.1"/>
</dbReference>
<protein>
    <recommendedName>
        <fullName evidence="2">VOC domain-containing protein</fullName>
    </recommendedName>
</protein>
<gene>
    <name evidence="3" type="ORF">A6X21_19965</name>
</gene>
<dbReference type="Pfam" id="PF00903">
    <property type="entry name" value="Glyoxalase"/>
    <property type="match status" value="1"/>
</dbReference>
<dbReference type="OrthoDB" id="9789608at2"/>
<dbReference type="EMBL" id="LYDR01000063">
    <property type="protein sequence ID" value="ODA32633.1"/>
    <property type="molecule type" value="Genomic_DNA"/>
</dbReference>
<feature type="domain" description="VOC" evidence="2">
    <location>
        <begin position="7"/>
        <end position="123"/>
    </location>
</feature>
<accession>A0A1C3EHE3</accession>
<dbReference type="PROSITE" id="PS51819">
    <property type="entry name" value="VOC"/>
    <property type="match status" value="1"/>
</dbReference>
<dbReference type="STRING" id="1841610.A6X21_19965"/>
<dbReference type="AlphaFoldDB" id="A0A1C3EHE3"/>
<dbReference type="InterPro" id="IPR029068">
    <property type="entry name" value="Glyas_Bleomycin-R_OHBP_Dase"/>
</dbReference>
<dbReference type="InterPro" id="IPR004360">
    <property type="entry name" value="Glyas_Fos-R_dOase_dom"/>
</dbReference>
<evidence type="ECO:0000313" key="3">
    <source>
        <dbReference type="EMBL" id="ODA32633.1"/>
    </source>
</evidence>
<proteinExistence type="predicted"/>
<dbReference type="NCBIfam" id="NF041414">
    <property type="entry name" value="ArsI_CadI_VOC"/>
    <property type="match status" value="1"/>
</dbReference>
<sequence>MMADLINRFHLSLNVGDLNRSVDFFRNLLGQPPAKCREDYAKFEVNDPPLVLSLEPMPPTGRGALNHAGFRFSSSEKLVEAQCRLEMAGFPTQREEGVECCYSKQTKFWINDPDGNMWEFYVLEEDISHRGAGQQLPVLTAMTTTGEVRESVKNINDLAPIAVNCCTPSDKNCSTNAVLPPQQTKPPSSFEHFLGSPVRPEPGVIYQQIHLRGTFNEAHAEEKIATWLQTSRKQLAPHGELKIHVLTTDSPIEESDLNLPGPAAYVKHVPVLEELLGQLQQAGFVHISLETFRSQPCFVVHHAQLRETLIIARQPAVIPVKSSPNSSVEDQNSPGSETSEPTFEVLYKGPFAQITEDSGIVFRRGIRTRVAESIWKPIAGTKSSQEFVTLTTPR</sequence>